<gene>
    <name evidence="2" type="ORF">GCM10023205_36720</name>
</gene>
<organism evidence="2 3">
    <name type="scientific">Yinghuangia aomiensis</name>
    <dbReference type="NCBI Taxonomy" id="676205"/>
    <lineage>
        <taxon>Bacteria</taxon>
        <taxon>Bacillati</taxon>
        <taxon>Actinomycetota</taxon>
        <taxon>Actinomycetes</taxon>
        <taxon>Kitasatosporales</taxon>
        <taxon>Streptomycetaceae</taxon>
        <taxon>Yinghuangia</taxon>
    </lineage>
</organism>
<dbReference type="Gene3D" id="1.10.3300.10">
    <property type="entry name" value="Jann2411-like domain"/>
    <property type="match status" value="1"/>
</dbReference>
<evidence type="ECO:0000313" key="2">
    <source>
        <dbReference type="EMBL" id="GAA4968277.1"/>
    </source>
</evidence>
<dbReference type="Proteomes" id="UP001500466">
    <property type="component" value="Unassembled WGS sequence"/>
</dbReference>
<dbReference type="EMBL" id="BAABHS010000012">
    <property type="protein sequence ID" value="GAA4968277.1"/>
    <property type="molecule type" value="Genomic_DNA"/>
</dbReference>
<feature type="domain" description="Zinc finger CGNR" evidence="1">
    <location>
        <begin position="134"/>
        <end position="176"/>
    </location>
</feature>
<comment type="caution">
    <text evidence="2">The sequence shown here is derived from an EMBL/GenBank/DDBJ whole genome shotgun (WGS) entry which is preliminary data.</text>
</comment>
<proteinExistence type="predicted"/>
<dbReference type="InterPro" id="IPR021005">
    <property type="entry name" value="Znf_CGNR"/>
</dbReference>
<sequence>MDVNGYRSDGVGAAVAMVNFWTADEGAAPPTVDAARAMLAPYSFLVRDARAADLGPLADWSAELRRVFEAERLEDAVDLVNGLLDRVSVRPRLVDHGYGLHVHYALPGAAFVDRVRINTAIGLAALLAEYGVERSGVCAEERCERVYADTSRNGRRRFCSDTCANRANVAAHRARKRASAASPSSHAT</sequence>
<evidence type="ECO:0000313" key="3">
    <source>
        <dbReference type="Proteomes" id="UP001500466"/>
    </source>
</evidence>
<dbReference type="InterPro" id="IPR023286">
    <property type="entry name" value="ABATE_dom_sf"/>
</dbReference>
<reference evidence="3" key="1">
    <citation type="journal article" date="2019" name="Int. J. Syst. Evol. Microbiol.">
        <title>The Global Catalogue of Microorganisms (GCM) 10K type strain sequencing project: providing services to taxonomists for standard genome sequencing and annotation.</title>
        <authorList>
            <consortium name="The Broad Institute Genomics Platform"/>
            <consortium name="The Broad Institute Genome Sequencing Center for Infectious Disease"/>
            <person name="Wu L."/>
            <person name="Ma J."/>
        </authorList>
    </citation>
    <scope>NUCLEOTIDE SEQUENCE [LARGE SCALE GENOMIC DNA]</scope>
    <source>
        <strain evidence="3">JCM 17986</strain>
    </source>
</reference>
<dbReference type="InterPro" id="IPR010852">
    <property type="entry name" value="ABATE"/>
</dbReference>
<dbReference type="PANTHER" id="PTHR35525:SF3">
    <property type="entry name" value="BLL6575 PROTEIN"/>
    <property type="match status" value="1"/>
</dbReference>
<keyword evidence="3" id="KW-1185">Reference proteome</keyword>
<dbReference type="Pfam" id="PF11706">
    <property type="entry name" value="zf-CGNR"/>
    <property type="match status" value="1"/>
</dbReference>
<dbReference type="PANTHER" id="PTHR35525">
    <property type="entry name" value="BLL6575 PROTEIN"/>
    <property type="match status" value="1"/>
</dbReference>
<accession>A0ABP9HDJ4</accession>
<dbReference type="SUPFAM" id="SSF160904">
    <property type="entry name" value="Jann2411-like"/>
    <property type="match status" value="1"/>
</dbReference>
<protein>
    <recommendedName>
        <fullName evidence="1">Zinc finger CGNR domain-containing protein</fullName>
    </recommendedName>
</protein>
<evidence type="ECO:0000259" key="1">
    <source>
        <dbReference type="Pfam" id="PF11706"/>
    </source>
</evidence>
<name>A0ABP9HDJ4_9ACTN</name>
<dbReference type="RefSeq" id="WP_345676603.1">
    <property type="nucleotide sequence ID" value="NZ_BAABHS010000012.1"/>
</dbReference>